<dbReference type="PANTHER" id="PTHR37187:SF6">
    <property type="entry name" value="BNAC08G11140D PROTEIN"/>
    <property type="match status" value="1"/>
</dbReference>
<feature type="compositionally biased region" description="Basic and acidic residues" evidence="1">
    <location>
        <begin position="106"/>
        <end position="119"/>
    </location>
</feature>
<dbReference type="PANTHER" id="PTHR37187">
    <property type="entry name" value="EXPRESSED PROTEIN"/>
    <property type="match status" value="1"/>
</dbReference>
<keyword evidence="2" id="KW-1185">Reference proteome</keyword>
<dbReference type="Proteomes" id="UP000694864">
    <property type="component" value="Chromosome 11"/>
</dbReference>
<feature type="region of interest" description="Disordered" evidence="1">
    <location>
        <begin position="207"/>
        <end position="258"/>
    </location>
</feature>
<feature type="compositionally biased region" description="Polar residues" evidence="1">
    <location>
        <begin position="18"/>
        <end position="30"/>
    </location>
</feature>
<dbReference type="GeneID" id="104723272"/>
<reference evidence="3" key="2">
    <citation type="submission" date="2025-08" db="UniProtKB">
        <authorList>
            <consortium name="RefSeq"/>
        </authorList>
    </citation>
    <scope>IDENTIFICATION</scope>
    <source>
        <tissue evidence="3">Leaf</tissue>
    </source>
</reference>
<sequence>MPSGAKKRKAAKKKQQVEEASSTQINLKSNNNHDSRSQGERENDDGTVSSQENYKKSGSTEEDAIRIEKDTDERIEITDSSHDHDKSSSSSSSGSSSSSSSDDESREVKKIDDDNKETGDSIPEVITLSSVPIEPVPIAGDAPFMGCTANAIVENTGLLDSATPSDPKSGELVEISHVDIITSNETDENPLPKPTEIAPEVSLAADEIRQASSGETDSDVKETEGKTSPLPESNGVPEGSKESDVVISHEEEAPVRPTHGIAQRTSWLSCCGLFDVVTGSSR</sequence>
<proteinExistence type="predicted"/>
<protein>
    <submittedName>
        <fullName evidence="3">Suppressor protein SRP40 isoform X1</fullName>
    </submittedName>
</protein>
<feature type="compositionally biased region" description="Basic and acidic residues" evidence="1">
    <location>
        <begin position="239"/>
        <end position="254"/>
    </location>
</feature>
<feature type="compositionally biased region" description="Basic residues" evidence="1">
    <location>
        <begin position="1"/>
        <end position="14"/>
    </location>
</feature>
<accession>A0ABM0UEB5</accession>
<feature type="compositionally biased region" description="Low complexity" evidence="1">
    <location>
        <begin position="88"/>
        <end position="100"/>
    </location>
</feature>
<feature type="region of interest" description="Disordered" evidence="1">
    <location>
        <begin position="1"/>
        <end position="128"/>
    </location>
</feature>
<reference evidence="2" key="1">
    <citation type="journal article" date="2014" name="Nat. Commun.">
        <title>The emerging biofuel crop Camelina sativa retains a highly undifferentiated hexaploid genome structure.</title>
        <authorList>
            <person name="Kagale S."/>
            <person name="Koh C."/>
            <person name="Nixon J."/>
            <person name="Bollina V."/>
            <person name="Clarke W.E."/>
            <person name="Tuteja R."/>
            <person name="Spillane C."/>
            <person name="Robinson S.J."/>
            <person name="Links M.G."/>
            <person name="Clarke C."/>
            <person name="Higgins E.E."/>
            <person name="Huebert T."/>
            <person name="Sharpe A.G."/>
            <person name="Parkin I.A."/>
        </authorList>
    </citation>
    <scope>NUCLEOTIDE SEQUENCE [LARGE SCALE GENOMIC DNA]</scope>
    <source>
        <strain evidence="2">cv. DH55</strain>
    </source>
</reference>
<evidence type="ECO:0000313" key="3">
    <source>
        <dbReference type="RefSeq" id="XP_010439905.1"/>
    </source>
</evidence>
<dbReference type="RefSeq" id="XP_010439905.1">
    <property type="nucleotide sequence ID" value="XM_010441603.1"/>
</dbReference>
<evidence type="ECO:0000256" key="1">
    <source>
        <dbReference type="SAM" id="MobiDB-lite"/>
    </source>
</evidence>
<evidence type="ECO:0000313" key="2">
    <source>
        <dbReference type="Proteomes" id="UP000694864"/>
    </source>
</evidence>
<feature type="compositionally biased region" description="Basic and acidic residues" evidence="1">
    <location>
        <begin position="53"/>
        <end position="87"/>
    </location>
</feature>
<feature type="compositionally biased region" description="Basic and acidic residues" evidence="1">
    <location>
        <begin position="31"/>
        <end position="41"/>
    </location>
</feature>
<organism evidence="2 3">
    <name type="scientific">Camelina sativa</name>
    <name type="common">False flax</name>
    <name type="synonym">Myagrum sativum</name>
    <dbReference type="NCBI Taxonomy" id="90675"/>
    <lineage>
        <taxon>Eukaryota</taxon>
        <taxon>Viridiplantae</taxon>
        <taxon>Streptophyta</taxon>
        <taxon>Embryophyta</taxon>
        <taxon>Tracheophyta</taxon>
        <taxon>Spermatophyta</taxon>
        <taxon>Magnoliopsida</taxon>
        <taxon>eudicotyledons</taxon>
        <taxon>Gunneridae</taxon>
        <taxon>Pentapetalae</taxon>
        <taxon>rosids</taxon>
        <taxon>malvids</taxon>
        <taxon>Brassicales</taxon>
        <taxon>Brassicaceae</taxon>
        <taxon>Camelineae</taxon>
        <taxon>Camelina</taxon>
    </lineage>
</organism>
<gene>
    <name evidence="3" type="primary">LOC104723272</name>
</gene>
<name>A0ABM0UEB5_CAMSA</name>